<feature type="compositionally biased region" description="Basic and acidic residues" evidence="1">
    <location>
        <begin position="314"/>
        <end position="361"/>
    </location>
</feature>
<feature type="compositionally biased region" description="Polar residues" evidence="1">
    <location>
        <begin position="406"/>
        <end position="415"/>
    </location>
</feature>
<feature type="compositionally biased region" description="Low complexity" evidence="1">
    <location>
        <begin position="382"/>
        <end position="396"/>
    </location>
</feature>
<feature type="compositionally biased region" description="Basic and acidic residues" evidence="1">
    <location>
        <begin position="524"/>
        <end position="540"/>
    </location>
</feature>
<sequence>MAEETTRVPPASLVSKSRGGDKRRSFEAERSSTSSGKGVPHYLRPSTGSCHDYCKHGRKEEHDSEAKESRPWRKPAKESGIAAVVKKNVVVKPRLSADLLAKSPARDTTEQEISTACDNVDVHIEQASTGASQIVIVESKTSDGPDTPPSREETVKQEISVASENVAVSEDASSDANGLSKKSSTVSKVKQSLRPPSPISSGPSVGRNMGGRKSLDVEKAFEGRTGVDKMKIIEGRKSVEGGSSFGWRNSIDVRKSVERRSPFEGRKSSDVRKSIEARKTLNGNSSPDESKSVDPQTTKKCEVENNSVGGESTDEMKSIEGSESSLEKKGSEESRSLNLETNEKDDSLGNAKNDGKSELLKKHVAAPKPKISTKKPPSPLHPLAAKPASLKSLALKPPSPLHPLSGTRSRTSEISPSLKPLAVKPPSPIHPSSSTRSRTSEDSPSVKPLSVKPRSPIHPSSSTRSRTSEDSSSPIPLAVKSPSPLHPSSGMRSRTSDGVAEKSSTSELDAKKEGTATSVSPSSKPDREENKVTRKVRDVRVVSSVRRQSKITRVAAEDPDDQGAQEDTVDASKIPLEKKSLSGSKLKAASSNSSLPPAPSVSKPTIRSKISYIPSRLRKPPGESEPKGTTKDASTYGFRKGKAVDLDSENREQITLKARNRTTSLAETSQITRRISLKKRVSPVEAVKKNSSDRLLLRRPSIGRKKNVQVLFNNVIEETAKRLVRTRKSKVLALVGAFETVISIQKKSSAGTKPKPKRPTSSS</sequence>
<reference evidence="3" key="1">
    <citation type="submission" date="2021-01" db="UniProtKB">
        <authorList>
            <consortium name="EnsemblPlants"/>
        </authorList>
    </citation>
    <scope>IDENTIFICATION</scope>
</reference>
<dbReference type="InterPro" id="IPR012417">
    <property type="entry name" value="CaM-bd_dom_pln"/>
</dbReference>
<dbReference type="GO" id="GO:0005516">
    <property type="term" value="F:calmodulin binding"/>
    <property type="evidence" value="ECO:0007669"/>
    <property type="project" value="InterPro"/>
</dbReference>
<dbReference type="SMART" id="SM01054">
    <property type="entry name" value="CaM_binding"/>
    <property type="match status" value="1"/>
</dbReference>
<dbReference type="PANTHER" id="PTHR33349:SF41">
    <property type="entry name" value="EMB|CAB62594.1"/>
    <property type="match status" value="1"/>
</dbReference>
<organism evidence="3 4">
    <name type="scientific">Kalanchoe fedtschenkoi</name>
    <name type="common">Lavender scallops</name>
    <name type="synonym">South American air plant</name>
    <dbReference type="NCBI Taxonomy" id="63787"/>
    <lineage>
        <taxon>Eukaryota</taxon>
        <taxon>Viridiplantae</taxon>
        <taxon>Streptophyta</taxon>
        <taxon>Embryophyta</taxon>
        <taxon>Tracheophyta</taxon>
        <taxon>Spermatophyta</taxon>
        <taxon>Magnoliopsida</taxon>
        <taxon>eudicotyledons</taxon>
        <taxon>Gunneridae</taxon>
        <taxon>Pentapetalae</taxon>
        <taxon>Saxifragales</taxon>
        <taxon>Crassulaceae</taxon>
        <taxon>Kalanchoe</taxon>
    </lineage>
</organism>
<feature type="region of interest" description="Disordered" evidence="1">
    <location>
        <begin position="133"/>
        <end position="635"/>
    </location>
</feature>
<accession>A0A7N0UZV9</accession>
<proteinExistence type="predicted"/>
<name>A0A7N0UZV9_KALFE</name>
<dbReference type="AlphaFoldDB" id="A0A7N0UZV9"/>
<evidence type="ECO:0000313" key="4">
    <source>
        <dbReference type="Proteomes" id="UP000594263"/>
    </source>
</evidence>
<dbReference type="Pfam" id="PF07839">
    <property type="entry name" value="CaM_binding"/>
    <property type="match status" value="1"/>
</dbReference>
<dbReference type="EnsemblPlants" id="Kaladp0095s0202.1.v1.1">
    <property type="protein sequence ID" value="Kaladp0095s0202.1.v1.1.CDS.1"/>
    <property type="gene ID" value="Kaladp0095s0202.v1.1"/>
</dbReference>
<feature type="compositionally biased region" description="Basic and acidic residues" evidence="1">
    <location>
        <begin position="251"/>
        <end position="279"/>
    </location>
</feature>
<feature type="compositionally biased region" description="Basic and acidic residues" evidence="1">
    <location>
        <begin position="18"/>
        <end position="30"/>
    </location>
</feature>
<evidence type="ECO:0000313" key="3">
    <source>
        <dbReference type="EnsemblPlants" id="Kaladp0095s0202.1.v1.1.CDS.1"/>
    </source>
</evidence>
<evidence type="ECO:0000259" key="2">
    <source>
        <dbReference type="SMART" id="SM01054"/>
    </source>
</evidence>
<feature type="compositionally biased region" description="Basic and acidic residues" evidence="1">
    <location>
        <begin position="52"/>
        <end position="77"/>
    </location>
</feature>
<feature type="compositionally biased region" description="Low complexity" evidence="1">
    <location>
        <begin position="453"/>
        <end position="476"/>
    </location>
</feature>
<feature type="region of interest" description="Disordered" evidence="1">
    <location>
        <begin position="1"/>
        <end position="80"/>
    </location>
</feature>
<dbReference type="Proteomes" id="UP000594263">
    <property type="component" value="Unplaced"/>
</dbReference>
<feature type="compositionally biased region" description="Low complexity" evidence="1">
    <location>
        <begin position="430"/>
        <end position="445"/>
    </location>
</feature>
<feature type="compositionally biased region" description="Basic and acidic residues" evidence="1">
    <location>
        <begin position="620"/>
        <end position="630"/>
    </location>
</feature>
<keyword evidence="4" id="KW-1185">Reference proteome</keyword>
<evidence type="ECO:0000256" key="1">
    <source>
        <dbReference type="SAM" id="MobiDB-lite"/>
    </source>
</evidence>
<dbReference type="Gramene" id="Kaladp0095s0202.1.v1.1">
    <property type="protein sequence ID" value="Kaladp0095s0202.1.v1.1.CDS.1"/>
    <property type="gene ID" value="Kaladp0095s0202.v1.1"/>
</dbReference>
<feature type="compositionally biased region" description="Low complexity" evidence="1">
    <location>
        <begin position="180"/>
        <end position="190"/>
    </location>
</feature>
<feature type="domain" description="Calmodulin-binding" evidence="2">
    <location>
        <begin position="632"/>
        <end position="743"/>
    </location>
</feature>
<protein>
    <recommendedName>
        <fullName evidence="2">Calmodulin-binding domain-containing protein</fullName>
    </recommendedName>
</protein>
<feature type="compositionally biased region" description="Acidic residues" evidence="1">
    <location>
        <begin position="557"/>
        <end position="569"/>
    </location>
</feature>
<feature type="compositionally biased region" description="Basic and acidic residues" evidence="1">
    <location>
        <begin position="288"/>
        <end position="303"/>
    </location>
</feature>
<dbReference type="PANTHER" id="PTHR33349">
    <property type="entry name" value="EMB|CAB62594.1"/>
    <property type="match status" value="1"/>
</dbReference>
<feature type="compositionally biased region" description="Low complexity" evidence="1">
    <location>
        <begin position="581"/>
        <end position="595"/>
    </location>
</feature>
<feature type="compositionally biased region" description="Basic and acidic residues" evidence="1">
    <location>
        <begin position="213"/>
        <end position="239"/>
    </location>
</feature>